<dbReference type="GO" id="GO:0004722">
    <property type="term" value="F:protein serine/threonine phosphatase activity"/>
    <property type="evidence" value="ECO:0007669"/>
    <property type="project" value="InterPro"/>
</dbReference>
<dbReference type="InterPro" id="IPR015655">
    <property type="entry name" value="PP2C"/>
</dbReference>
<dbReference type="STRING" id="81985.R0IID4"/>
<evidence type="ECO:0000259" key="1">
    <source>
        <dbReference type="PROSITE" id="PS51746"/>
    </source>
</evidence>
<dbReference type="AlphaFoldDB" id="R0IID4"/>
<dbReference type="InterPro" id="IPR036457">
    <property type="entry name" value="PPM-type-like_dom_sf"/>
</dbReference>
<name>R0IID4_9BRAS</name>
<dbReference type="PROSITE" id="PS51746">
    <property type="entry name" value="PPM_2"/>
    <property type="match status" value="1"/>
</dbReference>
<dbReference type="Pfam" id="PF00481">
    <property type="entry name" value="PP2C"/>
    <property type="match status" value="1"/>
</dbReference>
<protein>
    <recommendedName>
        <fullName evidence="1">PPM-type phosphatase domain-containing protein</fullName>
    </recommendedName>
</protein>
<dbReference type="Proteomes" id="UP000029121">
    <property type="component" value="Unassembled WGS sequence"/>
</dbReference>
<reference evidence="3" key="1">
    <citation type="journal article" date="2013" name="Nat. Genet.">
        <title>The Capsella rubella genome and the genomic consequences of rapid mating system evolution.</title>
        <authorList>
            <person name="Slotte T."/>
            <person name="Hazzouri K.M."/>
            <person name="Agren J.A."/>
            <person name="Koenig D."/>
            <person name="Maumus F."/>
            <person name="Guo Y.L."/>
            <person name="Steige K."/>
            <person name="Platts A.E."/>
            <person name="Escobar J.S."/>
            <person name="Newman L.K."/>
            <person name="Wang W."/>
            <person name="Mandakova T."/>
            <person name="Vello E."/>
            <person name="Smith L.M."/>
            <person name="Henz S.R."/>
            <person name="Steffen J."/>
            <person name="Takuno S."/>
            <person name="Brandvain Y."/>
            <person name="Coop G."/>
            <person name="Andolfatto P."/>
            <person name="Hu T.T."/>
            <person name="Blanchette M."/>
            <person name="Clark R.M."/>
            <person name="Quesneville H."/>
            <person name="Nordborg M."/>
            <person name="Gaut B.S."/>
            <person name="Lysak M.A."/>
            <person name="Jenkins J."/>
            <person name="Grimwood J."/>
            <person name="Chapman J."/>
            <person name="Prochnik S."/>
            <person name="Shu S."/>
            <person name="Rokhsar D."/>
            <person name="Schmutz J."/>
            <person name="Weigel D."/>
            <person name="Wright S.I."/>
        </authorList>
    </citation>
    <scope>NUCLEOTIDE SEQUENCE [LARGE SCALE GENOMIC DNA]</scope>
    <source>
        <strain evidence="3">cv. Monte Gargano</strain>
    </source>
</reference>
<evidence type="ECO:0000313" key="3">
    <source>
        <dbReference type="Proteomes" id="UP000029121"/>
    </source>
</evidence>
<dbReference type="Gene3D" id="3.60.40.10">
    <property type="entry name" value="PPM-type phosphatase domain"/>
    <property type="match status" value="1"/>
</dbReference>
<sequence length="174" mass="19569">MKVDHVQVLATAIILQDEVPTTQVISTTRKVVEVVADLSSILFRDRNLKRVVYARIFSDEYLEPYVIPDPQVMFMARAREDECLILASDGLWDVMSNQEACELARKRKNEAFPLAVRGVEADQACQAAAAYLSKLSSEGKQRQCLDHSGRLESPEKVEDQILKQVDAITTIKAF</sequence>
<gene>
    <name evidence="2" type="ORF">CARUB_v10011883mg</name>
</gene>
<proteinExistence type="predicted"/>
<dbReference type="InterPro" id="IPR001932">
    <property type="entry name" value="PPM-type_phosphatase-like_dom"/>
</dbReference>
<dbReference type="SUPFAM" id="SSF81606">
    <property type="entry name" value="PP2C-like"/>
    <property type="match status" value="1"/>
</dbReference>
<accession>R0IID4</accession>
<dbReference type="eggNOG" id="KOG0698">
    <property type="taxonomic scope" value="Eukaryota"/>
</dbReference>
<feature type="domain" description="PPM-type phosphatase" evidence="1">
    <location>
        <begin position="1"/>
        <end position="174"/>
    </location>
</feature>
<evidence type="ECO:0000313" key="2">
    <source>
        <dbReference type="EMBL" id="EOA36638.1"/>
    </source>
</evidence>
<dbReference type="EMBL" id="KB870805">
    <property type="protein sequence ID" value="EOA36638.1"/>
    <property type="molecule type" value="Genomic_DNA"/>
</dbReference>
<organism evidence="2 3">
    <name type="scientific">Capsella rubella</name>
    <dbReference type="NCBI Taxonomy" id="81985"/>
    <lineage>
        <taxon>Eukaryota</taxon>
        <taxon>Viridiplantae</taxon>
        <taxon>Streptophyta</taxon>
        <taxon>Embryophyta</taxon>
        <taxon>Tracheophyta</taxon>
        <taxon>Spermatophyta</taxon>
        <taxon>Magnoliopsida</taxon>
        <taxon>eudicotyledons</taxon>
        <taxon>Gunneridae</taxon>
        <taxon>Pentapetalae</taxon>
        <taxon>rosids</taxon>
        <taxon>malvids</taxon>
        <taxon>Brassicales</taxon>
        <taxon>Brassicaceae</taxon>
        <taxon>Camelineae</taxon>
        <taxon>Capsella</taxon>
    </lineage>
</organism>
<keyword evidence="3" id="KW-1185">Reference proteome</keyword>
<dbReference type="PANTHER" id="PTHR47992">
    <property type="entry name" value="PROTEIN PHOSPHATASE"/>
    <property type="match status" value="1"/>
</dbReference>